<dbReference type="PANTHER" id="PTHR39569:SF1">
    <property type="entry name" value="INORGANIC TRIPHOSPHATASE"/>
    <property type="match status" value="1"/>
</dbReference>
<evidence type="ECO:0000313" key="2">
    <source>
        <dbReference type="EMBL" id="OUS41028.1"/>
    </source>
</evidence>
<protein>
    <recommendedName>
        <fullName evidence="1">CYTH domain-containing protein</fullName>
    </recommendedName>
</protein>
<dbReference type="PROSITE" id="PS51707">
    <property type="entry name" value="CYTH"/>
    <property type="match status" value="1"/>
</dbReference>
<dbReference type="PANTHER" id="PTHR39569">
    <property type="entry name" value="INORGANIC TRIPHOSPHATASE"/>
    <property type="match status" value="1"/>
</dbReference>
<sequence>MNHEIELKLRLNASELPLLEQALTANTFIAEPTLQLLNRYFDTPTMALSQSGAALRIRQQQMLGQSAGQDDSQIIQTLKTRGTSSGGLHQRMEWDWPLAEVELDLDLIQDSDAKDYLSADINLANIGALFTTDFQRKVWLYKQDDTVIEIVLDQGSVSTDEHSVDLLELELELKQGDAEIIFQLAQSLAKQCPVLMSDISKAERGYGLLARSEKFQQIKKDWSGKIPNFDDQQDVIAAFKTFFSYQLSVWQRSLEIAIWDGQQDHLAKLDLQLQQLQNVLALFTSIDCLPEAQLLQRQFKQAQQSPFEISLVWGQLSLACGHWLYQLEADGAQFTMNAEEQNALSFHAEQLHKGMR</sequence>
<dbReference type="AlphaFoldDB" id="A0A1Y5HUN2"/>
<dbReference type="EMBL" id="MABE01000174">
    <property type="protein sequence ID" value="OUS41028.1"/>
    <property type="molecule type" value="Genomic_DNA"/>
</dbReference>
<gene>
    <name evidence="2" type="ORF">A9R00_03030</name>
</gene>
<dbReference type="CDD" id="cd07756">
    <property type="entry name" value="CYTH-like_Pase_CHAD"/>
    <property type="match status" value="1"/>
</dbReference>
<proteinExistence type="predicted"/>
<reference evidence="3" key="1">
    <citation type="journal article" date="2017" name="Proc. Natl. Acad. Sci. U.S.A.">
        <title>Simulation of Deepwater Horizon oil plume reveals substrate specialization within a complex community of hydrocarbon degraders.</title>
        <authorList>
            <person name="Hu P."/>
            <person name="Dubinsky E.A."/>
            <person name="Probst A.J."/>
            <person name="Wang J."/>
            <person name="Sieber C.M.K."/>
            <person name="Tom L.M."/>
            <person name="Gardinali P."/>
            <person name="Banfield J.F."/>
            <person name="Atlas R.M."/>
            <person name="Andersen G.L."/>
        </authorList>
    </citation>
    <scope>NUCLEOTIDE SEQUENCE [LARGE SCALE GENOMIC DNA]</scope>
</reference>
<accession>A0A1Y5HUN2</accession>
<dbReference type="GO" id="GO:0050355">
    <property type="term" value="F:inorganic triphosphate phosphatase activity"/>
    <property type="evidence" value="ECO:0007669"/>
    <property type="project" value="InterPro"/>
</dbReference>
<dbReference type="GO" id="GO:0046872">
    <property type="term" value="F:metal ion binding"/>
    <property type="evidence" value="ECO:0007669"/>
    <property type="project" value="TreeGrafter"/>
</dbReference>
<feature type="domain" description="CYTH" evidence="1">
    <location>
        <begin position="2"/>
        <end position="212"/>
    </location>
</feature>
<dbReference type="SMART" id="SM01118">
    <property type="entry name" value="CYTH"/>
    <property type="match status" value="1"/>
</dbReference>
<dbReference type="Proteomes" id="UP000227088">
    <property type="component" value="Unassembled WGS sequence"/>
</dbReference>
<dbReference type="Pfam" id="PF01928">
    <property type="entry name" value="CYTH"/>
    <property type="match status" value="1"/>
</dbReference>
<name>A0A1Y5HUN2_OLEAN</name>
<evidence type="ECO:0000259" key="1">
    <source>
        <dbReference type="PROSITE" id="PS51707"/>
    </source>
</evidence>
<comment type="caution">
    <text evidence="2">The sequence shown here is derived from an EMBL/GenBank/DDBJ whole genome shotgun (WGS) entry which is preliminary data.</text>
</comment>
<dbReference type="Gene3D" id="2.40.320.10">
    <property type="entry name" value="Hypothetical Protein Pfu-838710-001"/>
    <property type="match status" value="1"/>
</dbReference>
<dbReference type="SUPFAM" id="SSF55154">
    <property type="entry name" value="CYTH-like phosphatases"/>
    <property type="match status" value="1"/>
</dbReference>
<dbReference type="InterPro" id="IPR033469">
    <property type="entry name" value="CYTH-like_dom_sf"/>
</dbReference>
<dbReference type="InterPro" id="IPR039013">
    <property type="entry name" value="YgiF"/>
</dbReference>
<dbReference type="InterPro" id="IPR023577">
    <property type="entry name" value="CYTH_domain"/>
</dbReference>
<evidence type="ECO:0000313" key="3">
    <source>
        <dbReference type="Proteomes" id="UP000227088"/>
    </source>
</evidence>
<organism evidence="2 3">
    <name type="scientific">Oleispira antarctica</name>
    <dbReference type="NCBI Taxonomy" id="188908"/>
    <lineage>
        <taxon>Bacteria</taxon>
        <taxon>Pseudomonadati</taxon>
        <taxon>Pseudomonadota</taxon>
        <taxon>Gammaproteobacteria</taxon>
        <taxon>Oceanospirillales</taxon>
        <taxon>Oceanospirillaceae</taxon>
        <taxon>Oleispira</taxon>
    </lineage>
</organism>